<reference evidence="2" key="1">
    <citation type="journal article" date="2021" name="Environ. Microbiol.">
        <title>Genomic characterization of three novel Desulfobacterota classes expand the metabolic and phylogenetic diversity of the phylum.</title>
        <authorList>
            <person name="Murphy C.L."/>
            <person name="Biggerstaff J."/>
            <person name="Eichhorn A."/>
            <person name="Ewing E."/>
            <person name="Shahan R."/>
            <person name="Soriano D."/>
            <person name="Stewart S."/>
            <person name="VanMol K."/>
            <person name="Walker R."/>
            <person name="Walters P."/>
            <person name="Elshahed M.S."/>
            <person name="Youssef N.H."/>
        </authorList>
    </citation>
    <scope>NUCLEOTIDE SEQUENCE</scope>
    <source>
        <strain evidence="2">Zod_Metabat.24</strain>
    </source>
</reference>
<keyword evidence="1" id="KW-0732">Signal</keyword>
<sequence length="149" mass="16572">MKNRCFRLAVLFLAFSFLTIGSAAIPAEIGDFTIEICHGGFVPLDRANGMVFKVAIKSDTDVAIKDLVIETKWWDMMNRLNYKHVDNKTIAGAEIACQDTPDVIYITGAMGTIDGVKYDLIKYIRVVRPEEMGIDPGGYAVKELVVRPK</sequence>
<feature type="signal peptide" evidence="1">
    <location>
        <begin position="1"/>
        <end position="23"/>
    </location>
</feature>
<comment type="caution">
    <text evidence="2">The sequence shown here is derived from an EMBL/GenBank/DDBJ whole genome shotgun (WGS) entry which is preliminary data.</text>
</comment>
<accession>A0A9D8KH33</accession>
<gene>
    <name evidence="2" type="ORF">JW984_14635</name>
</gene>
<name>A0A9D8KH33_9DELT</name>
<reference evidence="2" key="2">
    <citation type="submission" date="2021-01" db="EMBL/GenBank/DDBJ databases">
        <authorList>
            <person name="Hahn C.R."/>
            <person name="Youssef N.H."/>
            <person name="Elshahed M."/>
        </authorList>
    </citation>
    <scope>NUCLEOTIDE SEQUENCE</scope>
    <source>
        <strain evidence="2">Zod_Metabat.24</strain>
    </source>
</reference>
<dbReference type="EMBL" id="JAFGIX010000079">
    <property type="protein sequence ID" value="MBN1574432.1"/>
    <property type="molecule type" value="Genomic_DNA"/>
</dbReference>
<evidence type="ECO:0000313" key="2">
    <source>
        <dbReference type="EMBL" id="MBN1574432.1"/>
    </source>
</evidence>
<evidence type="ECO:0000256" key="1">
    <source>
        <dbReference type="SAM" id="SignalP"/>
    </source>
</evidence>
<protein>
    <submittedName>
        <fullName evidence="2">Uncharacterized protein</fullName>
    </submittedName>
</protein>
<evidence type="ECO:0000313" key="3">
    <source>
        <dbReference type="Proteomes" id="UP000809273"/>
    </source>
</evidence>
<dbReference type="AlphaFoldDB" id="A0A9D8KH33"/>
<feature type="chain" id="PRO_5038418030" evidence="1">
    <location>
        <begin position="24"/>
        <end position="149"/>
    </location>
</feature>
<dbReference type="Proteomes" id="UP000809273">
    <property type="component" value="Unassembled WGS sequence"/>
</dbReference>
<proteinExistence type="predicted"/>
<organism evidence="2 3">
    <name type="scientific">Candidatus Zymogenus saltonus</name>
    <dbReference type="NCBI Taxonomy" id="2844893"/>
    <lineage>
        <taxon>Bacteria</taxon>
        <taxon>Deltaproteobacteria</taxon>
        <taxon>Candidatus Zymogenia</taxon>
        <taxon>Candidatus Zymogeniales</taxon>
        <taxon>Candidatus Zymogenaceae</taxon>
        <taxon>Candidatus Zymogenus</taxon>
    </lineage>
</organism>